<feature type="region of interest" description="Disordered" evidence="1">
    <location>
        <begin position="215"/>
        <end position="272"/>
    </location>
</feature>
<protein>
    <submittedName>
        <fullName evidence="2">Uncharacterized protein</fullName>
    </submittedName>
</protein>
<dbReference type="Proteomes" id="UP000578531">
    <property type="component" value="Unassembled WGS sequence"/>
</dbReference>
<dbReference type="RefSeq" id="XP_037158036.1">
    <property type="nucleotide sequence ID" value="XM_037315085.1"/>
</dbReference>
<keyword evidence="3" id="KW-1185">Reference proteome</keyword>
<dbReference type="OrthoDB" id="2951834at2759"/>
<evidence type="ECO:0000313" key="3">
    <source>
        <dbReference type="Proteomes" id="UP000578531"/>
    </source>
</evidence>
<feature type="compositionally biased region" description="Acidic residues" evidence="1">
    <location>
        <begin position="233"/>
        <end position="250"/>
    </location>
</feature>
<proteinExistence type="predicted"/>
<comment type="caution">
    <text evidence="2">The sequence shown here is derived from an EMBL/GenBank/DDBJ whole genome shotgun (WGS) entry which is preliminary data.</text>
</comment>
<evidence type="ECO:0000313" key="2">
    <source>
        <dbReference type="EMBL" id="KAF6223162.1"/>
    </source>
</evidence>
<dbReference type="EMBL" id="JACCJC010000136">
    <property type="protein sequence ID" value="KAF6223162.1"/>
    <property type="molecule type" value="Genomic_DNA"/>
</dbReference>
<reference evidence="2 3" key="1">
    <citation type="journal article" date="2020" name="Genomics">
        <title>Complete, high-quality genomes from long-read metagenomic sequencing of two wolf lichen thalli reveals enigmatic genome architecture.</title>
        <authorList>
            <person name="McKenzie S.K."/>
            <person name="Walston R.F."/>
            <person name="Allen J.L."/>
        </authorList>
    </citation>
    <scope>NUCLEOTIDE SEQUENCE [LARGE SCALE GENOMIC DNA]</scope>
    <source>
        <strain evidence="2">WasteWater2</strain>
    </source>
</reference>
<sequence>MGLFAKDHALEAVELRTRSAKPGLRGFEFEKLPRTVRHQIYRELLLKPVDDDSAAEDDGDSYASEHDKLSERIEGLMVEIGEGDNQMHPEIMRTNKKIHDEAAAVLKIECPRHYSRLITKLRLYVSTRGNEHDRTQAVAIYWTTINVNHVCKKLTLNDLKILKVDFYNALGHRHGGSARKGYYGERCLEPLKKCRAEKFLIDDYASPAYAAKLKAEDESESDFDDQGGSGNEEFGDLSGDDAYDDVEGESEDKYERGDSGMEGLETISYPGR</sequence>
<gene>
    <name evidence="2" type="ORF">HO173_013262</name>
</gene>
<dbReference type="GeneID" id="59294889"/>
<dbReference type="AlphaFoldDB" id="A0A8H6FC97"/>
<name>A0A8H6FC97_9LECA</name>
<organism evidence="2 3">
    <name type="scientific">Letharia columbiana</name>
    <dbReference type="NCBI Taxonomy" id="112416"/>
    <lineage>
        <taxon>Eukaryota</taxon>
        <taxon>Fungi</taxon>
        <taxon>Dikarya</taxon>
        <taxon>Ascomycota</taxon>
        <taxon>Pezizomycotina</taxon>
        <taxon>Lecanoromycetes</taxon>
        <taxon>OSLEUM clade</taxon>
        <taxon>Lecanoromycetidae</taxon>
        <taxon>Lecanorales</taxon>
        <taxon>Lecanorineae</taxon>
        <taxon>Parmeliaceae</taxon>
        <taxon>Letharia</taxon>
    </lineage>
</organism>
<evidence type="ECO:0000256" key="1">
    <source>
        <dbReference type="SAM" id="MobiDB-lite"/>
    </source>
</evidence>
<accession>A0A8H6FC97</accession>